<feature type="compositionally biased region" description="Polar residues" evidence="1">
    <location>
        <begin position="317"/>
        <end position="334"/>
    </location>
</feature>
<feature type="region of interest" description="Disordered" evidence="1">
    <location>
        <begin position="213"/>
        <end position="278"/>
    </location>
</feature>
<proteinExistence type="predicted"/>
<feature type="region of interest" description="Disordered" evidence="1">
    <location>
        <begin position="293"/>
        <end position="405"/>
    </location>
</feature>
<evidence type="ECO:0008006" key="4">
    <source>
        <dbReference type="Google" id="ProtNLM"/>
    </source>
</evidence>
<dbReference type="Proteomes" id="UP001530315">
    <property type="component" value="Unassembled WGS sequence"/>
</dbReference>
<dbReference type="AlphaFoldDB" id="A0ABD3R0I7"/>
<feature type="compositionally biased region" description="Basic residues" evidence="1">
    <location>
        <begin position="1"/>
        <end position="11"/>
    </location>
</feature>
<comment type="caution">
    <text evidence="2">The sequence shown here is derived from an EMBL/GenBank/DDBJ whole genome shotgun (WGS) entry which is preliminary data.</text>
</comment>
<feature type="region of interest" description="Disordered" evidence="1">
    <location>
        <begin position="1"/>
        <end position="163"/>
    </location>
</feature>
<feature type="compositionally biased region" description="Polar residues" evidence="1">
    <location>
        <begin position="104"/>
        <end position="120"/>
    </location>
</feature>
<keyword evidence="3" id="KW-1185">Reference proteome</keyword>
<feature type="compositionally biased region" description="Basic residues" evidence="1">
    <location>
        <begin position="347"/>
        <end position="357"/>
    </location>
</feature>
<evidence type="ECO:0000313" key="3">
    <source>
        <dbReference type="Proteomes" id="UP001530315"/>
    </source>
</evidence>
<reference evidence="2 3" key="1">
    <citation type="submission" date="2024-10" db="EMBL/GenBank/DDBJ databases">
        <title>Updated reference genomes for cyclostephanoid diatoms.</title>
        <authorList>
            <person name="Roberts W.R."/>
            <person name="Alverson A.J."/>
        </authorList>
    </citation>
    <scope>NUCLEOTIDE SEQUENCE [LARGE SCALE GENOMIC DNA]</scope>
    <source>
        <strain evidence="2 3">AJA276-08</strain>
    </source>
</reference>
<feature type="compositionally biased region" description="Low complexity" evidence="1">
    <location>
        <begin position="62"/>
        <end position="72"/>
    </location>
</feature>
<name>A0ABD3R0I7_9STRA</name>
<dbReference type="EMBL" id="JALLAZ020000008">
    <property type="protein sequence ID" value="KAL3805969.1"/>
    <property type="molecule type" value="Genomic_DNA"/>
</dbReference>
<feature type="compositionally biased region" description="Polar residues" evidence="1">
    <location>
        <begin position="257"/>
        <end position="278"/>
    </location>
</feature>
<feature type="compositionally biased region" description="Basic and acidic residues" evidence="1">
    <location>
        <begin position="49"/>
        <end position="61"/>
    </location>
</feature>
<protein>
    <recommendedName>
        <fullName evidence="4">Poly(ADP-ribose) glycohydrolase</fullName>
    </recommendedName>
</protein>
<gene>
    <name evidence="2" type="ORF">ACHAW5_002505</name>
</gene>
<evidence type="ECO:0000313" key="2">
    <source>
        <dbReference type="EMBL" id="KAL3805969.1"/>
    </source>
</evidence>
<organism evidence="2 3">
    <name type="scientific">Stephanodiscus triporus</name>
    <dbReference type="NCBI Taxonomy" id="2934178"/>
    <lineage>
        <taxon>Eukaryota</taxon>
        <taxon>Sar</taxon>
        <taxon>Stramenopiles</taxon>
        <taxon>Ochrophyta</taxon>
        <taxon>Bacillariophyta</taxon>
        <taxon>Coscinodiscophyceae</taxon>
        <taxon>Thalassiosirophycidae</taxon>
        <taxon>Stephanodiscales</taxon>
        <taxon>Stephanodiscaceae</taxon>
        <taxon>Stephanodiscus</taxon>
    </lineage>
</organism>
<accession>A0ABD3R0I7</accession>
<sequence length="700" mass="73822">MGLSFRKRNNKKNGSSVPVGDGAESVSLSTVPASVDHPSSLEWGTPVKVKHDNPENERIGDDCSAPDTSSPPSTSPPASCPNTEDETPPRSNQATSALGKDASVLSSQMETSTNSDSTANGPGWLLPGGRGAGATKGKASKNGGGVAKDNSALRKIKSIGFLTPPKRDTERVFVGQSGSSPPSVMGLFDSNIFGNENGWGGVSGFEITLSTNDERVDNNIPDGGGSSRESDGKYVGGIKSSSEHAVASAAGGGNDVGTATQSTVASTNGQGSLPRKNLTSLFESSIGYEENAEITDEGAEASGNSNTGIGRKIVSVRKSNSASSDRGISPVTENTAEKKSRSTLSRLTRRTSSKKIASKQPVSGVTTPSPTPSSPSDLMTPQQPSQPRPSGLGALQEKESSMPKVPQFINRYDDEVSKASTLTEPDISRRVRAVRARSSSSPKFGTIAEGAGSAMASGASVSDTVDKFCPSFQYDLDSAYAFLDNVLQFLPCSLPCSGGIRDAVDLELEADEKFALDFQTEIMKTGVRLIYHESPINATTDWVQSTVKLFLRPGNCHGTQVRQPTLAWAVLPVVSRMKAFDDFDTSFEVEKAWTALSLLDVHSILVDEGDDTKASSFFSITAANGVVHLFEAPSAEALDYVVKGLRSVISRLTYRMIVGDAKVIDELFSEDGGQLTGELPSLTKPCNALNKVVRSLLDQQ</sequence>
<evidence type="ECO:0000256" key="1">
    <source>
        <dbReference type="SAM" id="MobiDB-lite"/>
    </source>
</evidence>